<keyword evidence="1" id="KW-0472">Membrane</keyword>
<dbReference type="Proteomes" id="UP000693899">
    <property type="component" value="Segment"/>
</dbReference>
<gene>
    <name evidence="2" type="ORF">Colly1_20</name>
</gene>
<proteinExistence type="predicted"/>
<reference evidence="2" key="1">
    <citation type="submission" date="2020-07" db="EMBL/GenBank/DDBJ databases">
        <title>Highly diverse flavobacterial phages as mortality factor during North Sea spring blooms.</title>
        <authorList>
            <person name="Bartlau N."/>
            <person name="Wichels A."/>
            <person name="Krohne G."/>
            <person name="Adriaenssens E.M."/>
            <person name="Heins A."/>
            <person name="Fuchs B.M."/>
            <person name="Amann R."/>
            <person name="Moraru C."/>
        </authorList>
    </citation>
    <scope>NUCLEOTIDE SEQUENCE</scope>
</reference>
<keyword evidence="3" id="KW-1185">Reference proteome</keyword>
<organism evidence="2 3">
    <name type="scientific">Maribacter phage Colly_1</name>
    <dbReference type="NCBI Taxonomy" id="2745691"/>
    <lineage>
        <taxon>Viruses</taxon>
        <taxon>Duplodnaviria</taxon>
        <taxon>Heunggongvirae</taxon>
        <taxon>Uroviricota</taxon>
        <taxon>Caudoviricetes</taxon>
        <taxon>Molycolviridae</taxon>
        <taxon>Mollyvirus</taxon>
        <taxon>Mollyvirus colly</taxon>
    </lineage>
</organism>
<sequence length="67" mass="7361">MKPKFVFSLLILLVVAVIGLFTLLEFSGKNTSYIPPATPSVDPTVPEVIFEHPAVLDSIHLDEELNP</sequence>
<dbReference type="EMBL" id="MT732450">
    <property type="protein sequence ID" value="QQO97301.1"/>
    <property type="molecule type" value="Genomic_DNA"/>
</dbReference>
<evidence type="ECO:0000313" key="3">
    <source>
        <dbReference type="Proteomes" id="UP000693899"/>
    </source>
</evidence>
<keyword evidence="1" id="KW-1133">Transmembrane helix</keyword>
<evidence type="ECO:0000313" key="2">
    <source>
        <dbReference type="EMBL" id="QQO97301.1"/>
    </source>
</evidence>
<name>A0A8E4UXX6_9CAUD</name>
<accession>A0A8E4UXX6</accession>
<evidence type="ECO:0000256" key="1">
    <source>
        <dbReference type="SAM" id="Phobius"/>
    </source>
</evidence>
<feature type="transmembrane region" description="Helical" evidence="1">
    <location>
        <begin position="6"/>
        <end position="24"/>
    </location>
</feature>
<protein>
    <submittedName>
        <fullName evidence="2">Uncharacterized protein</fullName>
    </submittedName>
</protein>
<keyword evidence="1" id="KW-0812">Transmembrane</keyword>